<dbReference type="Proteomes" id="UP000808215">
    <property type="component" value="Unassembled WGS sequence"/>
</dbReference>
<dbReference type="RefSeq" id="WP_200091620.1">
    <property type="nucleotide sequence ID" value="NZ_JADVKH010000037.1"/>
</dbReference>
<sequence>MKLVLGALACLVALSLFVERVYFVNASTYPQGLAQDLGKITSFQQLEPIRKTECSSTTIEIYPKKNGWFMRCGSIWYTGHTFYSSTDPYGDIRETL</sequence>
<accession>A0ABS1AXK5</accession>
<gene>
    <name evidence="1" type="ORF">I5589_17190</name>
</gene>
<evidence type="ECO:0000313" key="2">
    <source>
        <dbReference type="Proteomes" id="UP000808215"/>
    </source>
</evidence>
<protein>
    <submittedName>
        <fullName evidence="1">Uncharacterized protein</fullName>
    </submittedName>
</protein>
<reference evidence="1 2" key="1">
    <citation type="submission" date="2020-11" db="EMBL/GenBank/DDBJ databases">
        <title>Enhanced detection system for hospital associated transmission using whole genome sequencing surveillance.</title>
        <authorList>
            <person name="Harrison L.H."/>
            <person name="Van Tyne D."/>
            <person name="Marsh J.W."/>
            <person name="Griffith M.P."/>
            <person name="Snyder D.J."/>
            <person name="Cooper V.S."/>
            <person name="Mustapha M."/>
        </authorList>
    </citation>
    <scope>NUCLEOTIDE SEQUENCE [LARGE SCALE GENOMIC DNA]</scope>
    <source>
        <strain evidence="1 2">BC00020</strain>
    </source>
</reference>
<name>A0ABS1AXK5_BURVI</name>
<keyword evidence="2" id="KW-1185">Reference proteome</keyword>
<proteinExistence type="predicted"/>
<dbReference type="EMBL" id="JADVKH010000037">
    <property type="protein sequence ID" value="MBJ9688812.1"/>
    <property type="molecule type" value="Genomic_DNA"/>
</dbReference>
<evidence type="ECO:0000313" key="1">
    <source>
        <dbReference type="EMBL" id="MBJ9688812.1"/>
    </source>
</evidence>
<organism evidence="1 2">
    <name type="scientific">Burkholderia vietnamiensis</name>
    <dbReference type="NCBI Taxonomy" id="60552"/>
    <lineage>
        <taxon>Bacteria</taxon>
        <taxon>Pseudomonadati</taxon>
        <taxon>Pseudomonadota</taxon>
        <taxon>Betaproteobacteria</taxon>
        <taxon>Burkholderiales</taxon>
        <taxon>Burkholderiaceae</taxon>
        <taxon>Burkholderia</taxon>
        <taxon>Burkholderia cepacia complex</taxon>
    </lineage>
</organism>
<comment type="caution">
    <text evidence="1">The sequence shown here is derived from an EMBL/GenBank/DDBJ whole genome shotgun (WGS) entry which is preliminary data.</text>
</comment>